<organism evidence="1 2">
    <name type="scientific">Winogradskyella marincola</name>
    <dbReference type="NCBI Taxonomy" id="3037795"/>
    <lineage>
        <taxon>Bacteria</taxon>
        <taxon>Pseudomonadati</taxon>
        <taxon>Bacteroidota</taxon>
        <taxon>Flavobacteriia</taxon>
        <taxon>Flavobacteriales</taxon>
        <taxon>Flavobacteriaceae</taxon>
        <taxon>Winogradskyella</taxon>
    </lineage>
</organism>
<evidence type="ECO:0000313" key="1">
    <source>
        <dbReference type="EMBL" id="MDG4715604.1"/>
    </source>
</evidence>
<comment type="caution">
    <text evidence="1">The sequence shown here is derived from an EMBL/GenBank/DDBJ whole genome shotgun (WGS) entry which is preliminary data.</text>
</comment>
<sequence>MKKALIFLVLLILTSCIPYKIAPKFKNKEYKVMKAKKFERKLGRETAFIFKDPKDADEFYNYINTKYQLNHNNVGLNSPILIHGKTCFFSYQEVERTDKSLVLPLVVTDLKRSSNGNDPLFEKHYTTRKGHWYIVITVYDENLKNCLLDKHPNQAEVLNFLKELQQEYLKTHNYEELLFTKKS</sequence>
<name>A0ABT6G178_9FLAO</name>
<proteinExistence type="predicted"/>
<dbReference type="Proteomes" id="UP001529085">
    <property type="component" value="Unassembled WGS sequence"/>
</dbReference>
<dbReference type="EMBL" id="JARSBN010000003">
    <property type="protein sequence ID" value="MDG4715604.1"/>
    <property type="molecule type" value="Genomic_DNA"/>
</dbReference>
<dbReference type="RefSeq" id="WP_278005059.1">
    <property type="nucleotide sequence ID" value="NZ_JARSBN010000003.1"/>
</dbReference>
<accession>A0ABT6G178</accession>
<reference evidence="1 2" key="1">
    <citation type="submission" date="2023-03" db="EMBL/GenBank/DDBJ databases">
        <title>Strain YYF002 represents a novel species in the genus Winogradskyella isolated from seawater.</title>
        <authorList>
            <person name="Fu Z.-Y."/>
        </authorList>
    </citation>
    <scope>NUCLEOTIDE SEQUENCE [LARGE SCALE GENOMIC DNA]</scope>
    <source>
        <strain evidence="1 2">YYF002</strain>
    </source>
</reference>
<keyword evidence="2" id="KW-1185">Reference proteome</keyword>
<protein>
    <recommendedName>
        <fullName evidence="3">Lipoprotein</fullName>
    </recommendedName>
</protein>
<evidence type="ECO:0000313" key="2">
    <source>
        <dbReference type="Proteomes" id="UP001529085"/>
    </source>
</evidence>
<gene>
    <name evidence="1" type="ORF">P7122_06965</name>
</gene>
<evidence type="ECO:0008006" key="3">
    <source>
        <dbReference type="Google" id="ProtNLM"/>
    </source>
</evidence>
<dbReference type="PROSITE" id="PS51257">
    <property type="entry name" value="PROKAR_LIPOPROTEIN"/>
    <property type="match status" value="1"/>
</dbReference>